<feature type="region of interest" description="Disordered" evidence="2">
    <location>
        <begin position="963"/>
        <end position="1051"/>
    </location>
</feature>
<feature type="compositionally biased region" description="Low complexity" evidence="2">
    <location>
        <begin position="1035"/>
        <end position="1044"/>
    </location>
</feature>
<dbReference type="PROSITE" id="PS50020">
    <property type="entry name" value="WW_DOMAIN_2"/>
    <property type="match status" value="1"/>
</dbReference>
<feature type="compositionally biased region" description="Low complexity" evidence="2">
    <location>
        <begin position="1215"/>
        <end position="1232"/>
    </location>
</feature>
<evidence type="ECO:0000313" key="4">
    <source>
        <dbReference type="RefSeq" id="XP_034119636.1"/>
    </source>
</evidence>
<dbReference type="OrthoDB" id="6344460at2759"/>
<feature type="compositionally biased region" description="Polar residues" evidence="2">
    <location>
        <begin position="418"/>
        <end position="430"/>
    </location>
</feature>
<feature type="region of interest" description="Disordered" evidence="2">
    <location>
        <begin position="821"/>
        <end position="922"/>
    </location>
</feature>
<organism evidence="3 4">
    <name type="scientific">Drosophila albomicans</name>
    <name type="common">Fruit fly</name>
    <dbReference type="NCBI Taxonomy" id="7291"/>
    <lineage>
        <taxon>Eukaryota</taxon>
        <taxon>Metazoa</taxon>
        <taxon>Ecdysozoa</taxon>
        <taxon>Arthropoda</taxon>
        <taxon>Hexapoda</taxon>
        <taxon>Insecta</taxon>
        <taxon>Pterygota</taxon>
        <taxon>Neoptera</taxon>
        <taxon>Endopterygota</taxon>
        <taxon>Diptera</taxon>
        <taxon>Brachycera</taxon>
        <taxon>Muscomorpha</taxon>
        <taxon>Ephydroidea</taxon>
        <taxon>Drosophilidae</taxon>
        <taxon>Drosophila</taxon>
    </lineage>
</organism>
<dbReference type="InterPro" id="IPR001202">
    <property type="entry name" value="WW_dom"/>
</dbReference>
<dbReference type="Gene3D" id="3.30.1470.10">
    <property type="entry name" value="Photosystem I PsaD, reaction center subunit II"/>
    <property type="match status" value="1"/>
</dbReference>
<feature type="compositionally biased region" description="Polar residues" evidence="2">
    <location>
        <begin position="177"/>
        <end position="190"/>
    </location>
</feature>
<evidence type="ECO:0000256" key="2">
    <source>
        <dbReference type="SAM" id="MobiDB-lite"/>
    </source>
</evidence>
<dbReference type="InterPro" id="IPR036020">
    <property type="entry name" value="WW_dom_sf"/>
</dbReference>
<name>A0A6P8XSK7_DROAB</name>
<dbReference type="Pfam" id="PF00397">
    <property type="entry name" value="WW"/>
    <property type="match status" value="1"/>
</dbReference>
<dbReference type="SUPFAM" id="SSF51045">
    <property type="entry name" value="WW domain"/>
    <property type="match status" value="1"/>
</dbReference>
<feature type="compositionally biased region" description="Low complexity" evidence="2">
    <location>
        <begin position="851"/>
        <end position="860"/>
    </location>
</feature>
<feature type="compositionally biased region" description="Low complexity" evidence="2">
    <location>
        <begin position="208"/>
        <end position="236"/>
    </location>
</feature>
<feature type="region of interest" description="Disordered" evidence="2">
    <location>
        <begin position="512"/>
        <end position="534"/>
    </location>
</feature>
<feature type="region of interest" description="Disordered" evidence="2">
    <location>
        <begin position="160"/>
        <end position="243"/>
    </location>
</feature>
<reference evidence="4" key="1">
    <citation type="submission" date="2025-08" db="UniProtKB">
        <authorList>
            <consortium name="RefSeq"/>
        </authorList>
    </citation>
    <scope>IDENTIFICATION</scope>
    <source>
        <strain evidence="4">15112-1751.03</strain>
        <tissue evidence="4">Whole Adult</tissue>
    </source>
</reference>
<feature type="region of interest" description="Disordered" evidence="2">
    <location>
        <begin position="1313"/>
        <end position="1344"/>
    </location>
</feature>
<dbReference type="Proteomes" id="UP000515160">
    <property type="component" value="Chromosome X"/>
</dbReference>
<feature type="compositionally biased region" description="Basic and acidic residues" evidence="2">
    <location>
        <begin position="1201"/>
        <end position="1213"/>
    </location>
</feature>
<feature type="compositionally biased region" description="Polar residues" evidence="2">
    <location>
        <begin position="1015"/>
        <end position="1034"/>
    </location>
</feature>
<feature type="compositionally biased region" description="Basic residues" evidence="2">
    <location>
        <begin position="837"/>
        <end position="850"/>
    </location>
</feature>
<feature type="region of interest" description="Disordered" evidence="2">
    <location>
        <begin position="405"/>
        <end position="466"/>
    </location>
</feature>
<dbReference type="InterPro" id="IPR053233">
    <property type="entry name" value="ABRA-related"/>
</dbReference>
<gene>
    <name evidence="4" type="primary">LOC117578300</name>
</gene>
<dbReference type="CTD" id="22897"/>
<feature type="region of interest" description="Disordered" evidence="2">
    <location>
        <begin position="1"/>
        <end position="23"/>
    </location>
</feature>
<feature type="compositionally biased region" description="Polar residues" evidence="2">
    <location>
        <begin position="867"/>
        <end position="886"/>
    </location>
</feature>
<protein>
    <submittedName>
        <fullName evidence="4">Kinesin-related protein 4</fullName>
    </submittedName>
</protein>
<evidence type="ECO:0000256" key="1">
    <source>
        <dbReference type="SAM" id="Coils"/>
    </source>
</evidence>
<feature type="compositionally biased region" description="Low complexity" evidence="2">
    <location>
        <begin position="328"/>
        <end position="341"/>
    </location>
</feature>
<dbReference type="PROSITE" id="PS01159">
    <property type="entry name" value="WW_DOMAIN_1"/>
    <property type="match status" value="1"/>
</dbReference>
<feature type="region of interest" description="Disordered" evidence="2">
    <location>
        <begin position="572"/>
        <end position="592"/>
    </location>
</feature>
<dbReference type="GeneID" id="117578300"/>
<feature type="region of interest" description="Disordered" evidence="2">
    <location>
        <begin position="328"/>
        <end position="360"/>
    </location>
</feature>
<feature type="coiled-coil region" evidence="1">
    <location>
        <begin position="651"/>
        <end position="815"/>
    </location>
</feature>
<keyword evidence="1" id="KW-0175">Coiled coil</keyword>
<feature type="compositionally biased region" description="Polar residues" evidence="2">
    <location>
        <begin position="978"/>
        <end position="993"/>
    </location>
</feature>
<dbReference type="RefSeq" id="XP_034119636.1">
    <property type="nucleotide sequence ID" value="XM_034263745.2"/>
</dbReference>
<proteinExistence type="predicted"/>
<dbReference type="PANTHER" id="PTHR21715">
    <property type="entry name" value="RH04127P"/>
    <property type="match status" value="1"/>
</dbReference>
<keyword evidence="3" id="KW-1185">Reference proteome</keyword>
<feature type="compositionally biased region" description="Acidic residues" evidence="2">
    <location>
        <begin position="431"/>
        <end position="466"/>
    </location>
</feature>
<dbReference type="SMART" id="SM00456">
    <property type="entry name" value="WW"/>
    <property type="match status" value="1"/>
</dbReference>
<feature type="region of interest" description="Disordered" evidence="2">
    <location>
        <begin position="1201"/>
        <end position="1232"/>
    </location>
</feature>
<dbReference type="CDD" id="cd00201">
    <property type="entry name" value="WW"/>
    <property type="match status" value="1"/>
</dbReference>
<feature type="compositionally biased region" description="Polar residues" evidence="2">
    <location>
        <begin position="572"/>
        <end position="584"/>
    </location>
</feature>
<sequence>MATNTSISSATPSLATTPATTPTAMTTAATTAKRLGYTSPAVSSLSAASASASAASASAASATTASVICEEVFDEACLPSSEEINDYATLIGIEPGKETHLLYLAKEGLMAALPPEWKICYSEEKSGHYYHNTRTKQSQWDHPLDAVYRDLVEQTRQKLATGGSVGAATPIIDNSDDVSQLDSGIRSMQGTDELLDDMSSPLNNGSSQNQHQQQQQQPQQPQQLKASGANSFPGPSGFSGGVSRFLESRSKNFGPIFQPVKNTRFEVAKTNSQISLAMKFGGQSAASAGGETSGAGTATQRSGGAFQLSGTGAMFLKSRRHLEQQQQPQTVVPTTSAAATATPPPIELGSTPGVKGILRDSSLTDMRRRFDRERDRDEDAVIVVGASGGGEDKKSVRFNLEDTIRLRSSPEEEDNNSLRKLNQSPELSINSEDEGGDESERDADNDDEEEEEEEEEDDDDDVWDEDVIDPDAMEGMCSLNPFISDANKSIRIINLPKAQTIQMLKSAQSSVPELEPVKLSESSGGGGGGATTTASSYLDKLKESAAVKPLYEDTDSDSKGSSVRSFIINKSEQESLHSSTTPAGNNPFDLDELGRKHSHELEQLQRKSAQSAAQLATDKLGLRSLKMASKLVGLLKQKDNNSQSSASGEGVLNEAAALQQLQQDMEHIKREHETRLKSLRHEYDLRLTSHQHQLEEAFELQLEEYRSQLEHQLQAKRAQVVSEHKARMATLQSNHAELLHELERDLRSEQEILRREHAAKLTQMRDKLAHELELEKQRLRDTGEERLYEKVRCEKRLLEDKYRCLKEKYVRLKTDVKLSLERRSRRREAQALQQHNSTHHHGTHHGHHNNHTNTNTTTGSETERSISQKPSIGNSENRSLSYSEQATAAGGLSPATTGGSQGAAAKVKPPVPPKTHLSKPGIASKYIKTLQLQDDTNTSLSQSDTTISNNYSKGRYLAAMATPTATPTPSASAVVLSDNGNSDSEAVALQQQENNNNNNNKSLSVMQPRKKLFSRTKSASTSRLNSDNSNNYGKQQQQQSQQQQLMEQRPCTPVENLRHQLQKLEDLEDQFPEHTLDTTYHLRYPFTDISNEHAAVVGSVVGSELEFFKHRIHLERDSVRRAKESLRTQRTNFRARQREIKQRHKTIALAAPRHSLDQLIQEEKELTEMEVNLHRTRALLGEKVIRLRHLEQSLLRIYEKEKPTLEQEPKDDATTLSDLSSHSSSGFSSTDFASGADLHKRKEYFQQESNECIQNLEILNAEIREILDILSQKQQHQHQHQTASHQALSTLNMGMSMPPMISPNELSWSHMLSQQHQQQQQSSSAVAAMPTLQSSSSTHSLSGATTQQTQAAAVAAAAAAAAAAVHAPQSIPTLADRLETYRQLAAGRMHSSMGGAILAANTIVSQSPRAVNYTTSLVERTRDLRNWLRQAKTEHELLTGMGMQHGLAMHSASGAGGISGIGAAIGGNSSGGSSASGGGGGGGATASVVVPATGTATGTGTTAGAAAVATAAAAQTNL</sequence>
<feature type="compositionally biased region" description="Low complexity" evidence="2">
    <location>
        <begin position="963"/>
        <end position="973"/>
    </location>
</feature>
<feature type="compositionally biased region" description="Low complexity" evidence="2">
    <location>
        <begin position="1331"/>
        <end position="1344"/>
    </location>
</feature>
<feature type="compositionally biased region" description="Low complexity" evidence="2">
    <location>
        <begin position="1313"/>
        <end position="1324"/>
    </location>
</feature>
<accession>A0A6P8XSK7</accession>
<dbReference type="PANTHER" id="PTHR21715:SF0">
    <property type="entry name" value="RH04127P"/>
    <property type="match status" value="1"/>
</dbReference>
<evidence type="ECO:0000313" key="3">
    <source>
        <dbReference type="Proteomes" id="UP000515160"/>
    </source>
</evidence>